<dbReference type="AlphaFoldDB" id="A0A9W9NNK8"/>
<dbReference type="Proteomes" id="UP001147733">
    <property type="component" value="Unassembled WGS sequence"/>
</dbReference>
<reference evidence="1" key="1">
    <citation type="submission" date="2022-11" db="EMBL/GenBank/DDBJ databases">
        <authorList>
            <person name="Petersen C."/>
        </authorList>
    </citation>
    <scope>NUCLEOTIDE SEQUENCE</scope>
    <source>
        <strain evidence="1">IBT 23319</strain>
    </source>
</reference>
<reference evidence="1" key="2">
    <citation type="journal article" date="2023" name="IMA Fungus">
        <title>Comparative genomic study of the Penicillium genus elucidates a diverse pangenome and 15 lateral gene transfer events.</title>
        <authorList>
            <person name="Petersen C."/>
            <person name="Sorensen T."/>
            <person name="Nielsen M.R."/>
            <person name="Sondergaard T.E."/>
            <person name="Sorensen J.L."/>
            <person name="Fitzpatrick D.A."/>
            <person name="Frisvad J.C."/>
            <person name="Nielsen K.L."/>
        </authorList>
    </citation>
    <scope>NUCLEOTIDE SEQUENCE</scope>
    <source>
        <strain evidence="1">IBT 23319</strain>
    </source>
</reference>
<dbReference type="RefSeq" id="XP_056498074.1">
    <property type="nucleotide sequence ID" value="XM_056648309.1"/>
</dbReference>
<sequence>MDHLSNEIPWHLIASNLHWAPGELAPQIRALNLPGLPGKLKDKEGCACGATNLHPNSSISTYPHLDEFTEAFAKAVSDASKHKRAQYPENYSSPKPSDILLGDDLFKKIDSLLSEEVKDGPRLPFEQRTASAFFHPWECDDHCNFLSTTEIGFLNLEVVKMLLMLGELGPILQACAHPDEGLSGWYSAALCDCMANPFDLGWDMVIFHALDAYIALNVALCFPQLYDPAAGRTDETDYRHAAFYQSMLRRVTQSHCPSEATPYPHQQFFGIPYEHFCDESDKSTKIDENHWLHRTDIIDRAGHYGLLSFNEFLNLEGSLEAQYAPSGFDVESVRRALLSKRLPIEIVLIIMGFADYRAQRVLDVPHDPLHPANRAQLDHYLGQCWQIIIGCNIMNEELGMETIHWQDLAKSKVKSLFHIPERAFDNVETITGMKCTGL</sequence>
<protein>
    <submittedName>
        <fullName evidence="1">Uncharacterized protein</fullName>
    </submittedName>
</protein>
<dbReference type="GeneID" id="81387476"/>
<dbReference type="EMBL" id="JAPQKT010000008">
    <property type="protein sequence ID" value="KAJ5223151.1"/>
    <property type="molecule type" value="Genomic_DNA"/>
</dbReference>
<accession>A0A9W9NNK8</accession>
<proteinExistence type="predicted"/>
<keyword evidence="2" id="KW-1185">Reference proteome</keyword>
<name>A0A9W9NNK8_PENCI</name>
<evidence type="ECO:0000313" key="1">
    <source>
        <dbReference type="EMBL" id="KAJ5223151.1"/>
    </source>
</evidence>
<dbReference type="OrthoDB" id="3204049at2759"/>
<organism evidence="1 2">
    <name type="scientific">Penicillium citrinum</name>
    <dbReference type="NCBI Taxonomy" id="5077"/>
    <lineage>
        <taxon>Eukaryota</taxon>
        <taxon>Fungi</taxon>
        <taxon>Dikarya</taxon>
        <taxon>Ascomycota</taxon>
        <taxon>Pezizomycotina</taxon>
        <taxon>Eurotiomycetes</taxon>
        <taxon>Eurotiomycetidae</taxon>
        <taxon>Eurotiales</taxon>
        <taxon>Aspergillaceae</taxon>
        <taxon>Penicillium</taxon>
    </lineage>
</organism>
<evidence type="ECO:0000313" key="2">
    <source>
        <dbReference type="Proteomes" id="UP001147733"/>
    </source>
</evidence>
<gene>
    <name evidence="1" type="ORF">N7469_009391</name>
</gene>
<comment type="caution">
    <text evidence="1">The sequence shown here is derived from an EMBL/GenBank/DDBJ whole genome shotgun (WGS) entry which is preliminary data.</text>
</comment>